<protein>
    <recommendedName>
        <fullName evidence="3">Alpha/beta hydrolase family protein</fullName>
    </recommendedName>
</protein>
<dbReference type="InterPro" id="IPR029058">
    <property type="entry name" value="AB_hydrolase_fold"/>
</dbReference>
<dbReference type="Gene3D" id="3.40.50.1820">
    <property type="entry name" value="alpha/beta hydrolase"/>
    <property type="match status" value="1"/>
</dbReference>
<name>A0ABY4MK81_9ACTN</name>
<dbReference type="EMBL" id="CP086322">
    <property type="protein sequence ID" value="UQA98210.1"/>
    <property type="molecule type" value="Genomic_DNA"/>
</dbReference>
<sequence length="58" mass="6350">MTDAIKAYPTTLPGLTSSHILAGCGHWVQQECSDEVNRLLVDWLHSLPAHSGRQHSPS</sequence>
<keyword evidence="2" id="KW-1185">Reference proteome</keyword>
<dbReference type="PROSITE" id="PS51257">
    <property type="entry name" value="PROKAR_LIPOPROTEIN"/>
    <property type="match status" value="1"/>
</dbReference>
<organism evidence="1 2">
    <name type="scientific">Streptomyces halobius</name>
    <dbReference type="NCBI Taxonomy" id="2879846"/>
    <lineage>
        <taxon>Bacteria</taxon>
        <taxon>Bacillati</taxon>
        <taxon>Actinomycetota</taxon>
        <taxon>Actinomycetes</taxon>
        <taxon>Kitasatosporales</taxon>
        <taxon>Streptomycetaceae</taxon>
        <taxon>Streptomyces</taxon>
    </lineage>
</organism>
<gene>
    <name evidence="1" type="ORF">K9S39_40510</name>
</gene>
<evidence type="ECO:0000313" key="1">
    <source>
        <dbReference type="EMBL" id="UQA98210.1"/>
    </source>
</evidence>
<dbReference type="Proteomes" id="UP000830115">
    <property type="component" value="Chromosome"/>
</dbReference>
<reference evidence="1" key="1">
    <citation type="submission" date="2021-10" db="EMBL/GenBank/DDBJ databases">
        <title>Streptomyces nigrumlapis sp.nov.,an antimicrobial producing actinobacterium isolated from Black Gobi rocks.</title>
        <authorList>
            <person name="Wen Y."/>
            <person name="Zhang W."/>
            <person name="Liu X.G."/>
        </authorList>
    </citation>
    <scope>NUCLEOTIDE SEQUENCE</scope>
    <source>
        <strain evidence="1">ST13-2-2</strain>
    </source>
</reference>
<evidence type="ECO:0000313" key="2">
    <source>
        <dbReference type="Proteomes" id="UP000830115"/>
    </source>
</evidence>
<dbReference type="SUPFAM" id="SSF53474">
    <property type="entry name" value="alpha/beta-Hydrolases"/>
    <property type="match status" value="1"/>
</dbReference>
<dbReference type="RefSeq" id="WP_406708192.1">
    <property type="nucleotide sequence ID" value="NZ_CP086322.1"/>
</dbReference>
<proteinExistence type="predicted"/>
<evidence type="ECO:0008006" key="3">
    <source>
        <dbReference type="Google" id="ProtNLM"/>
    </source>
</evidence>
<accession>A0ABY4MK81</accession>